<evidence type="ECO:0000256" key="12">
    <source>
        <dbReference type="SAM" id="Coils"/>
    </source>
</evidence>
<evidence type="ECO:0000256" key="9">
    <source>
        <dbReference type="ARBA" id="ARBA00023273"/>
    </source>
</evidence>
<dbReference type="RefSeq" id="XP_030878104.1">
    <property type="nucleotide sequence ID" value="XM_031022244.1"/>
</dbReference>
<evidence type="ECO:0000256" key="11">
    <source>
        <dbReference type="ARBA" id="ARBA00046836"/>
    </source>
</evidence>
<dbReference type="SMART" id="SM00015">
    <property type="entry name" value="IQ"/>
    <property type="match status" value="1"/>
</dbReference>
<evidence type="ECO:0000256" key="2">
    <source>
        <dbReference type="ARBA" id="ARBA00004611"/>
    </source>
</evidence>
<dbReference type="InterPro" id="IPR000048">
    <property type="entry name" value="IQ_motif_EF-hand-BS"/>
</dbReference>
<dbReference type="PANTHER" id="PTHR31598:SF1">
    <property type="entry name" value="DYNEIN REGULATORY COMPLEX PROTEIN 10"/>
    <property type="match status" value="1"/>
</dbReference>
<dbReference type="GeneID" id="102746668"/>
<dbReference type="OrthoDB" id="536093at2759"/>
<keyword evidence="14" id="KW-1185">Reference proteome</keyword>
<evidence type="ECO:0000256" key="6">
    <source>
        <dbReference type="ARBA" id="ARBA00022846"/>
    </source>
</evidence>
<comment type="function">
    <text evidence="1">Component of the nexin-dynein regulatory complex (N-DRC), a key regulator of ciliary/flagellar motility which maintains the alignment and integrity of the distal axoneme and regulates microtubule sliding in motile axonemes.</text>
</comment>
<dbReference type="AlphaFoldDB" id="A0A7F8QA35"/>
<evidence type="ECO:0000313" key="15">
    <source>
        <dbReference type="RefSeq" id="XP_030878104.1"/>
    </source>
</evidence>
<evidence type="ECO:0000256" key="13">
    <source>
        <dbReference type="SAM" id="MobiDB-lite"/>
    </source>
</evidence>
<evidence type="ECO:0000256" key="8">
    <source>
        <dbReference type="ARBA" id="ARBA00023212"/>
    </source>
</evidence>
<evidence type="ECO:0000256" key="7">
    <source>
        <dbReference type="ARBA" id="ARBA00023069"/>
    </source>
</evidence>
<dbReference type="InterPro" id="IPR042815">
    <property type="entry name" value="DRC10"/>
</dbReference>
<dbReference type="PROSITE" id="PS50096">
    <property type="entry name" value="IQ"/>
    <property type="match status" value="1"/>
</dbReference>
<feature type="compositionally biased region" description="Basic residues" evidence="13">
    <location>
        <begin position="446"/>
        <end position="457"/>
    </location>
</feature>
<comment type="subunit">
    <text evidence="11">Component of the nexin-dynein regulatory complex (N-DRC). Interacts with CFAP52.</text>
</comment>
<keyword evidence="12" id="KW-0175">Coiled coil</keyword>
<protein>
    <recommendedName>
        <fullName evidence="4">Dynein regulatory complex protein 10</fullName>
    </recommendedName>
    <alternativeName>
        <fullName evidence="10">IQ domain-containing protein D</fullName>
    </alternativeName>
</protein>
<evidence type="ECO:0000313" key="14">
    <source>
        <dbReference type="Proteomes" id="UP000245341"/>
    </source>
</evidence>
<comment type="subcellular location">
    <subcellularLocation>
        <location evidence="2">Cytoplasm</location>
        <location evidence="2">Cytoskeleton</location>
        <location evidence="2">Flagellum axoneme</location>
    </subcellularLocation>
</comment>
<gene>
    <name evidence="15" type="primary">IQCD</name>
</gene>
<organism evidence="14 15">
    <name type="scientific">Leptonychotes weddellii</name>
    <name type="common">Weddell seal</name>
    <name type="synonym">Otaria weddellii</name>
    <dbReference type="NCBI Taxonomy" id="9713"/>
    <lineage>
        <taxon>Eukaryota</taxon>
        <taxon>Metazoa</taxon>
        <taxon>Chordata</taxon>
        <taxon>Craniata</taxon>
        <taxon>Vertebrata</taxon>
        <taxon>Euteleostomi</taxon>
        <taxon>Mammalia</taxon>
        <taxon>Eutheria</taxon>
        <taxon>Laurasiatheria</taxon>
        <taxon>Carnivora</taxon>
        <taxon>Caniformia</taxon>
        <taxon>Pinnipedia</taxon>
        <taxon>Phocidae</taxon>
        <taxon>Monachinae</taxon>
        <taxon>Lobodontini</taxon>
        <taxon>Leptonychotes</taxon>
    </lineage>
</organism>
<dbReference type="CDD" id="cd23767">
    <property type="entry name" value="IQCD"/>
    <property type="match status" value="1"/>
</dbReference>
<dbReference type="Proteomes" id="UP000245341">
    <property type="component" value="Unplaced"/>
</dbReference>
<name>A0A7F8QA35_LEPWE</name>
<accession>A0A7F8QA35</accession>
<evidence type="ECO:0000256" key="4">
    <source>
        <dbReference type="ARBA" id="ARBA00021752"/>
    </source>
</evidence>
<evidence type="ECO:0000256" key="5">
    <source>
        <dbReference type="ARBA" id="ARBA00022490"/>
    </source>
</evidence>
<feature type="compositionally biased region" description="Basic residues" evidence="13">
    <location>
        <begin position="465"/>
        <end position="475"/>
    </location>
</feature>
<keyword evidence="9" id="KW-0966">Cell projection</keyword>
<evidence type="ECO:0000256" key="1">
    <source>
        <dbReference type="ARBA" id="ARBA00003029"/>
    </source>
</evidence>
<comment type="similarity">
    <text evidence="3">Belongs to the DRC10 family.</text>
</comment>
<dbReference type="Pfam" id="PF00612">
    <property type="entry name" value="IQ"/>
    <property type="match status" value="1"/>
</dbReference>
<evidence type="ECO:0000256" key="3">
    <source>
        <dbReference type="ARBA" id="ARBA00009071"/>
    </source>
</evidence>
<keyword evidence="7" id="KW-0969">Cilium</keyword>
<feature type="region of interest" description="Disordered" evidence="13">
    <location>
        <begin position="446"/>
        <end position="475"/>
    </location>
</feature>
<dbReference type="CTD" id="75732"/>
<keyword evidence="6" id="KW-0282">Flagellum</keyword>
<evidence type="ECO:0000256" key="10">
    <source>
        <dbReference type="ARBA" id="ARBA00032180"/>
    </source>
</evidence>
<dbReference type="KEGG" id="lww:102746668"/>
<sequence length="475" mass="55714">MVTRDNNSRRPVQPRAYGGKETAQKMALDVLGVAPLYQGPDINRMRLTAEPSRKPASMLKPLVPSKSKLTTIETKRVMSVLDETIHKVELVTLLSYVGANYETLEGMLGEDIMKAVREHEKVCHSLLDSVIYLQDKERRLQEEEEFEEEGWFRDRFLSMELQKSHLLPLMQQIKESTKDILRLLLNNPQVVRLLQMHTLSRSAEAQNFIDCLIELRGFLFERLLTSPVEARDKTQFIQDINRRNRRNQEIIETLENELAASMKSRDTEVEKENFVIQELKNHLYQVLKLSENSLLRTKQEAEKQQKADFRASQARVAKIQQELLMLRSQYHNLVVENREAEQALRKKKYKVETEIENWIQKYDMEMGEKQEEYEELDIIHKEEKVQLEELKQKHNVLVEEFSQIQAEREVNAKKRTEAEQEMLRMVRAATLIQALWKGYLVRSMLRSRKKKRSKSKGRVKEKGKGKGKGKAKAKK</sequence>
<feature type="coiled-coil region" evidence="12">
    <location>
        <begin position="373"/>
        <end position="407"/>
    </location>
</feature>
<proteinExistence type="inferred from homology"/>
<dbReference type="PANTHER" id="PTHR31598">
    <property type="entry name" value="IQ DOMAIN-CONTAINING PROTEIN D"/>
    <property type="match status" value="1"/>
</dbReference>
<keyword evidence="5" id="KW-0963">Cytoplasm</keyword>
<reference evidence="15" key="1">
    <citation type="submission" date="2025-08" db="UniProtKB">
        <authorList>
            <consortium name="RefSeq"/>
        </authorList>
    </citation>
    <scope>IDENTIFICATION</scope>
    <source>
        <tissue evidence="15">Liver</tissue>
    </source>
</reference>
<keyword evidence="8" id="KW-0206">Cytoskeleton</keyword>